<evidence type="ECO:0000313" key="3">
    <source>
        <dbReference type="Proteomes" id="UP000028926"/>
    </source>
</evidence>
<organism evidence="2 3">
    <name type="scientific">Candidatus Odyssella acanthamoebae</name>
    <dbReference type="NCBI Taxonomy" id="91604"/>
    <lineage>
        <taxon>Bacteria</taxon>
        <taxon>Pseudomonadati</taxon>
        <taxon>Pseudomonadota</taxon>
        <taxon>Alphaproteobacteria</taxon>
        <taxon>Holosporales</taxon>
        <taxon>Candidatus Paracaedibacteraceae</taxon>
        <taxon>Candidatus Odyssella</taxon>
    </lineage>
</organism>
<dbReference type="PANTHER" id="PTHR30399:SF1">
    <property type="entry name" value="UTP PYROPHOSPHATASE"/>
    <property type="match status" value="1"/>
</dbReference>
<dbReference type="Gene3D" id="3.30.2010.10">
    <property type="entry name" value="Metalloproteases ('zincins'), catalytic domain"/>
    <property type="match status" value="1"/>
</dbReference>
<dbReference type="InterPro" id="IPR053136">
    <property type="entry name" value="UTP_pyrophosphatase-like"/>
</dbReference>
<dbReference type="EMBL" id="CP008941">
    <property type="protein sequence ID" value="AIK96144.1"/>
    <property type="molecule type" value="Genomic_DNA"/>
</dbReference>
<dbReference type="RefSeq" id="WP_038464193.1">
    <property type="nucleotide sequence ID" value="NZ_CP008941.1"/>
</dbReference>
<dbReference type="PANTHER" id="PTHR30399">
    <property type="entry name" value="UNCHARACTERIZED PROTEIN YGJP"/>
    <property type="match status" value="1"/>
</dbReference>
<name>A0A077AVS1_9PROT</name>
<gene>
    <name evidence="2" type="ORF">ID47_04380</name>
</gene>
<proteinExistence type="predicted"/>
<keyword evidence="3" id="KW-1185">Reference proteome</keyword>
<reference evidence="2 3" key="1">
    <citation type="submission" date="2014-07" db="EMBL/GenBank/DDBJ databases">
        <title>Comparative genomic insights into amoeba endosymbionts belonging to the families of Holosporaceae and Candidatus Midichloriaceae within Rickettsiales.</title>
        <authorList>
            <person name="Wang Z."/>
            <person name="Wu M."/>
        </authorList>
    </citation>
    <scope>NUCLEOTIDE SEQUENCE [LARGE SCALE GENOMIC DNA]</scope>
    <source>
        <strain evidence="2">PRA3</strain>
    </source>
</reference>
<sequence length="234" mass="26894">MLGRKSLPASIVHPQAGPIVIKVYPQSKRMRLSFRAPACFSVTVPMGTSERALRQFITQTDAWILRQLSKVSVIESSIQSQFLFQGAPYEIVQQPILSRELYQIDHHQKVIILDAIGTSPAQRLSYLCRKEFEKLLPSLITKHSKAMELFPKKISIRDTKSRWGSCSSTGNISLSWRLVMAPLEVIEYVVIHELAHLKHMDHSPDFWSVVSQHCPNYSQHRHWLKTNAQQLHYI</sequence>
<feature type="domain" description="YgjP-like metallopeptidase" evidence="1">
    <location>
        <begin position="28"/>
        <end position="226"/>
    </location>
</feature>
<dbReference type="Proteomes" id="UP000028926">
    <property type="component" value="Chromosome"/>
</dbReference>
<dbReference type="AlphaFoldDB" id="A0A077AVS1"/>
<accession>A0A077AVS1</accession>
<dbReference type="InterPro" id="IPR002725">
    <property type="entry name" value="YgjP-like_metallopeptidase"/>
</dbReference>
<evidence type="ECO:0000313" key="2">
    <source>
        <dbReference type="EMBL" id="AIK96144.1"/>
    </source>
</evidence>
<evidence type="ECO:0000259" key="1">
    <source>
        <dbReference type="Pfam" id="PF01863"/>
    </source>
</evidence>
<dbReference type="KEGG" id="paca:ID47_04380"/>
<dbReference type="STRING" id="91604.ID47_04380"/>
<dbReference type="eggNOG" id="COG1451">
    <property type="taxonomic scope" value="Bacteria"/>
</dbReference>
<dbReference type="OrthoDB" id="9795402at2"/>
<dbReference type="Pfam" id="PF01863">
    <property type="entry name" value="YgjP-like"/>
    <property type="match status" value="1"/>
</dbReference>
<dbReference type="CDD" id="cd07344">
    <property type="entry name" value="M48_yhfN_like"/>
    <property type="match status" value="1"/>
</dbReference>
<dbReference type="HOGENOM" id="CLU_065947_2_1_5"/>
<protein>
    <recommendedName>
        <fullName evidence="1">YgjP-like metallopeptidase domain-containing protein</fullName>
    </recommendedName>
</protein>